<reference evidence="2 3" key="1">
    <citation type="journal article" date="2016" name="Nat. Commun.">
        <title>Thousands of microbial genomes shed light on interconnected biogeochemical processes in an aquifer system.</title>
        <authorList>
            <person name="Anantharaman K."/>
            <person name="Brown C.T."/>
            <person name="Hug L.A."/>
            <person name="Sharon I."/>
            <person name="Castelle C.J."/>
            <person name="Probst A.J."/>
            <person name="Thomas B.C."/>
            <person name="Singh A."/>
            <person name="Wilkins M.J."/>
            <person name="Karaoz U."/>
            <person name="Brodie E.L."/>
            <person name="Williams K.H."/>
            <person name="Hubbard S.S."/>
            <person name="Banfield J.F."/>
        </authorList>
    </citation>
    <scope>NUCLEOTIDE SEQUENCE [LARGE SCALE GENOMIC DNA]</scope>
</reference>
<feature type="transmembrane region" description="Helical" evidence="1">
    <location>
        <begin position="232"/>
        <end position="251"/>
    </location>
</feature>
<evidence type="ECO:0000313" key="2">
    <source>
        <dbReference type="EMBL" id="OGD63416.1"/>
    </source>
</evidence>
<organism evidence="2 3">
    <name type="scientific">Candidatus Beckwithbacteria bacterium RBG_13_42_9</name>
    <dbReference type="NCBI Taxonomy" id="1797457"/>
    <lineage>
        <taxon>Bacteria</taxon>
        <taxon>Candidatus Beckwithiibacteriota</taxon>
    </lineage>
</organism>
<keyword evidence="1" id="KW-1133">Transmembrane helix</keyword>
<dbReference type="EMBL" id="MEZK01000010">
    <property type="protein sequence ID" value="OGD63416.1"/>
    <property type="molecule type" value="Genomic_DNA"/>
</dbReference>
<dbReference type="STRING" id="1797457.A2160_03010"/>
<keyword evidence="1" id="KW-0472">Membrane</keyword>
<evidence type="ECO:0000256" key="1">
    <source>
        <dbReference type="SAM" id="Phobius"/>
    </source>
</evidence>
<name>A0A1F5E7Y5_9BACT</name>
<feature type="transmembrane region" description="Helical" evidence="1">
    <location>
        <begin position="201"/>
        <end position="226"/>
    </location>
</feature>
<feature type="transmembrane region" description="Helical" evidence="1">
    <location>
        <begin position="6"/>
        <end position="25"/>
    </location>
</feature>
<keyword evidence="1" id="KW-0812">Transmembrane</keyword>
<protein>
    <submittedName>
        <fullName evidence="2">Uncharacterized protein</fullName>
    </submittedName>
</protein>
<accession>A0A1F5E7Y5</accession>
<dbReference type="AlphaFoldDB" id="A0A1F5E7Y5"/>
<proteinExistence type="predicted"/>
<dbReference type="Proteomes" id="UP000177006">
    <property type="component" value="Unassembled WGS sequence"/>
</dbReference>
<evidence type="ECO:0000313" key="3">
    <source>
        <dbReference type="Proteomes" id="UP000177006"/>
    </source>
</evidence>
<gene>
    <name evidence="2" type="ORF">A2160_03010</name>
</gene>
<sequence length="262" mass="30126">MKQKNILKILAGLSLFFLGGFLFLVKVPLAENLFIHYGVNAYPLYQDFEIKQGFVPNRPKLLGFRFAFNKTNTNEHPVKIELSRETETSLGKVNLPLYLATFSTKNVETGQNYNFWLAPPLSTNKEKFWLRFFAPVSTESASLSPIISRVNNYLEGETYSSVRALDGDVVFQPIYETDIPHFVAYYLNKIAFGKPFFNNKFILLGLFTGWLIIFFGVQFFLILTLLKSRFNLKAAFLLIFTLILLGVILGYQSQFQFIFTKL</sequence>
<comment type="caution">
    <text evidence="2">The sequence shown here is derived from an EMBL/GenBank/DDBJ whole genome shotgun (WGS) entry which is preliminary data.</text>
</comment>